<gene>
    <name evidence="1" type="ORF">LTS18_003903</name>
</gene>
<protein>
    <submittedName>
        <fullName evidence="1">Uncharacterized protein</fullName>
    </submittedName>
</protein>
<proteinExistence type="predicted"/>
<organism evidence="1 2">
    <name type="scientific">Coniosporium uncinatum</name>
    <dbReference type="NCBI Taxonomy" id="93489"/>
    <lineage>
        <taxon>Eukaryota</taxon>
        <taxon>Fungi</taxon>
        <taxon>Dikarya</taxon>
        <taxon>Ascomycota</taxon>
        <taxon>Pezizomycotina</taxon>
        <taxon>Dothideomycetes</taxon>
        <taxon>Dothideomycetes incertae sedis</taxon>
        <taxon>Coniosporium</taxon>
    </lineage>
</organism>
<evidence type="ECO:0000313" key="1">
    <source>
        <dbReference type="EMBL" id="KAK3079788.1"/>
    </source>
</evidence>
<accession>A0ACC3DSY4</accession>
<keyword evidence="2" id="KW-1185">Reference proteome</keyword>
<evidence type="ECO:0000313" key="2">
    <source>
        <dbReference type="Proteomes" id="UP001186974"/>
    </source>
</evidence>
<comment type="caution">
    <text evidence="1">The sequence shown here is derived from an EMBL/GenBank/DDBJ whole genome shotgun (WGS) entry which is preliminary data.</text>
</comment>
<dbReference type="Proteomes" id="UP001186974">
    <property type="component" value="Unassembled WGS sequence"/>
</dbReference>
<name>A0ACC3DSY4_9PEZI</name>
<reference evidence="1" key="1">
    <citation type="submission" date="2024-09" db="EMBL/GenBank/DDBJ databases">
        <title>Black Yeasts Isolated from many extreme environments.</title>
        <authorList>
            <person name="Coleine C."/>
            <person name="Stajich J.E."/>
            <person name="Selbmann L."/>
        </authorList>
    </citation>
    <scope>NUCLEOTIDE SEQUENCE</scope>
    <source>
        <strain evidence="1">CCFEE 5737</strain>
    </source>
</reference>
<dbReference type="EMBL" id="JAWDJW010000920">
    <property type="protein sequence ID" value="KAK3079788.1"/>
    <property type="molecule type" value="Genomic_DNA"/>
</dbReference>
<sequence length="390" mass="44203">MATQRNPRSYFTFLNYLFKNDRLIHFTNLDTFLPQRIEFEDYLRWCSKHFDDITSYSQEVVDIHPEKAHDGHRLIDTFIVTSKDLQTGRTTTRRTRHVVISVGGKPYLPKPFPDAHPCIIHSSQYALQVHKLLSKRDCPYKVAVVGGGQSSAEIFENIINNYPNAQARLIIKGSALRPSDDSPFVNEIFNPSRVDDMYTRPAAARAAAIAQDRSTNYGVVRLELIERLYETLYMQRLKYSSEEAWPHRIVTNCRVTRAEDSPVKDRSVRLVLNKGNCAHDWGQAMSTEELDVDAVIVAAGYLRDAHELLLTNCRSLLPGGETPDKKWSVARNYRVQFEKNTVSQDAGIWLQGCNESTHGLADTLLSILAVRGGEVVKSIFSESPKSNGMQ</sequence>